<reference evidence="2" key="1">
    <citation type="submission" date="2019-03" db="EMBL/GenBank/DDBJ databases">
        <title>Snf2 controls pulcherriminic acid biosynthesis and connects pigmentation and antifungal activity of the yeast Metschnikowia pulcherrima.</title>
        <authorList>
            <person name="Gore-Lloyd D."/>
            <person name="Sumann I."/>
            <person name="Brachmann A.O."/>
            <person name="Schneeberger K."/>
            <person name="Ortiz-Merino R.A."/>
            <person name="Moreno-Beltran M."/>
            <person name="Schlaefli M."/>
            <person name="Kirner P."/>
            <person name="Santos Kron A."/>
            <person name="Wolfe K.H."/>
            <person name="Piel J."/>
            <person name="Ahrens C.H."/>
            <person name="Henk D."/>
            <person name="Freimoser F.M."/>
        </authorList>
    </citation>
    <scope>NUCLEOTIDE SEQUENCE [LARGE SCALE GENOMIC DNA]</scope>
    <source>
        <strain evidence="2">APC 1.2</strain>
    </source>
</reference>
<sequence length="278" mass="31427">MDPRKMVLEEYKQKKRNMLEQKKTMGGKATSLTFARICAYALLLLSSVTAVLTESDQAQPGAMLTFDNMDSAIDAITEIVIADDSRKDFLIQIDDKILKIEEFDLEYPEVSKRGWNRRTAPLAGKWTEYETINQGTWLAAWQPASCVHQNEHGSTPVTVSLTLSLKHGSSFHQDFNKNYGTAASMSIGYETTEENSQSTIRVYTIPAHSYGQVWRQQLMVWQDQRRRKCTKHSYQKDGIKCGRWSEPMHGDLPVKNGMSFGWSTGKDKMDFSSCGGGT</sequence>
<keyword evidence="2" id="KW-1185">Reference proteome</keyword>
<evidence type="ECO:0000313" key="1">
    <source>
        <dbReference type="EMBL" id="QBM89992.1"/>
    </source>
</evidence>
<proteinExistence type="predicted"/>
<organism evidence="1 2">
    <name type="scientific">Metschnikowia aff. pulcherrima</name>
    <dbReference type="NCBI Taxonomy" id="2163413"/>
    <lineage>
        <taxon>Eukaryota</taxon>
        <taxon>Fungi</taxon>
        <taxon>Dikarya</taxon>
        <taxon>Ascomycota</taxon>
        <taxon>Saccharomycotina</taxon>
        <taxon>Pichiomycetes</taxon>
        <taxon>Metschnikowiaceae</taxon>
        <taxon>Metschnikowia</taxon>
    </lineage>
</organism>
<evidence type="ECO:0000313" key="2">
    <source>
        <dbReference type="Proteomes" id="UP000292447"/>
    </source>
</evidence>
<name>A0A4P6XR12_9ASCO</name>
<accession>A0A4P6XR12</accession>
<gene>
    <name evidence="1" type="ORF">METSCH_E02290</name>
</gene>
<dbReference type="Proteomes" id="UP000292447">
    <property type="component" value="Chromosome V"/>
</dbReference>
<protein>
    <submittedName>
        <fullName evidence="1">Uncharacterized protein</fullName>
    </submittedName>
</protein>
<dbReference type="STRING" id="2163413.A0A4P6XR12"/>
<dbReference type="AlphaFoldDB" id="A0A4P6XR12"/>
<dbReference type="EMBL" id="CP034460">
    <property type="protein sequence ID" value="QBM89992.1"/>
    <property type="molecule type" value="Genomic_DNA"/>
</dbReference>